<protein>
    <recommendedName>
        <fullName evidence="1">HNH nuclease domain-containing protein</fullName>
    </recommendedName>
</protein>
<dbReference type="Proteomes" id="UP000619376">
    <property type="component" value="Unassembled WGS sequence"/>
</dbReference>
<sequence>MRPLRYVRQLARLPGWGVLTVCARLGRPRVRVWYARTLNRETGRMEYVHRQVAEQLLGRTLRPGEVVHHVNGNRQDNRPENLRVLPSQRHHMVLEHLERRAKAGAVPLFSLGELAGLQDFH</sequence>
<comment type="caution">
    <text evidence="3">The sequence shown here is derived from an EMBL/GenBank/DDBJ whole genome shotgun (WGS) entry which is preliminary data.</text>
</comment>
<feature type="domain" description="HNH nuclease" evidence="1">
    <location>
        <begin position="47"/>
        <end position="92"/>
    </location>
</feature>
<evidence type="ECO:0000259" key="1">
    <source>
        <dbReference type="Pfam" id="PF13392"/>
    </source>
</evidence>
<keyword evidence="5" id="KW-1185">Reference proteome</keyword>
<accession>A0A7W8KIC8</accession>
<dbReference type="Gene3D" id="3.90.75.20">
    <property type="match status" value="1"/>
</dbReference>
<reference evidence="5" key="2">
    <citation type="journal article" date="2019" name="Int. J. Syst. Evol. Microbiol.">
        <title>The Global Catalogue of Microorganisms (GCM) 10K type strain sequencing project: providing services to taxonomists for standard genome sequencing and annotation.</title>
        <authorList>
            <consortium name="The Broad Institute Genomics Platform"/>
            <consortium name="The Broad Institute Genome Sequencing Center for Infectious Disease"/>
            <person name="Wu L."/>
            <person name="Ma J."/>
        </authorList>
    </citation>
    <scope>NUCLEOTIDE SEQUENCE [LARGE SCALE GENOMIC DNA]</scope>
    <source>
        <strain evidence="5">CGMCC 1.18437</strain>
    </source>
</reference>
<proteinExistence type="predicted"/>
<dbReference type="EMBL" id="BNAJ01000014">
    <property type="protein sequence ID" value="GHF60270.1"/>
    <property type="molecule type" value="Genomic_DNA"/>
</dbReference>
<reference evidence="2" key="4">
    <citation type="submission" date="2024-05" db="EMBL/GenBank/DDBJ databases">
        <authorList>
            <person name="Sun Q."/>
            <person name="Zhou Y."/>
        </authorList>
    </citation>
    <scope>NUCLEOTIDE SEQUENCE</scope>
    <source>
        <strain evidence="2">CGMCC 1.18437</strain>
    </source>
</reference>
<evidence type="ECO:0000313" key="2">
    <source>
        <dbReference type="EMBL" id="GHF60270.1"/>
    </source>
</evidence>
<dbReference type="SUPFAM" id="SSF54060">
    <property type="entry name" value="His-Me finger endonucleases"/>
    <property type="match status" value="1"/>
</dbReference>
<dbReference type="Pfam" id="PF13392">
    <property type="entry name" value="HNH_3"/>
    <property type="match status" value="1"/>
</dbReference>
<name>A0A7W8KIC8_9DEIO</name>
<reference evidence="3 4" key="3">
    <citation type="submission" date="2020-08" db="EMBL/GenBank/DDBJ databases">
        <title>Genomic Encyclopedia of Type Strains, Phase IV (KMG-IV): sequencing the most valuable type-strain genomes for metagenomic binning, comparative biology and taxonomic classification.</title>
        <authorList>
            <person name="Goeker M."/>
        </authorList>
    </citation>
    <scope>NUCLEOTIDE SEQUENCE [LARGE SCALE GENOMIC DNA]</scope>
    <source>
        <strain evidence="3 4">DSM 27521</strain>
    </source>
</reference>
<evidence type="ECO:0000313" key="4">
    <source>
        <dbReference type="Proteomes" id="UP000539473"/>
    </source>
</evidence>
<dbReference type="AlphaFoldDB" id="A0A7W8KIC8"/>
<dbReference type="InterPro" id="IPR044925">
    <property type="entry name" value="His-Me_finger_sf"/>
</dbReference>
<evidence type="ECO:0000313" key="3">
    <source>
        <dbReference type="EMBL" id="MBB5378746.1"/>
    </source>
</evidence>
<gene>
    <name evidence="2" type="ORF">GCM10017781_40540</name>
    <name evidence="3" type="ORF">HNQ07_004253</name>
</gene>
<organism evidence="3 4">
    <name type="scientific">Deinococcus metalli</name>
    <dbReference type="NCBI Taxonomy" id="1141878"/>
    <lineage>
        <taxon>Bacteria</taxon>
        <taxon>Thermotogati</taxon>
        <taxon>Deinococcota</taxon>
        <taxon>Deinococci</taxon>
        <taxon>Deinococcales</taxon>
        <taxon>Deinococcaceae</taxon>
        <taxon>Deinococcus</taxon>
    </lineage>
</organism>
<dbReference type="RefSeq" id="WP_184115486.1">
    <property type="nucleotide sequence ID" value="NZ_BNAJ01000014.1"/>
</dbReference>
<dbReference type="InterPro" id="IPR003615">
    <property type="entry name" value="HNH_nuc"/>
</dbReference>
<reference evidence="2" key="1">
    <citation type="journal article" date="2014" name="Int. J. Syst. Evol. Microbiol.">
        <title>Complete genome of a new Firmicutes species belonging to the dominant human colonic microbiota ('Ruminococcus bicirculans') reveals two chromosomes and a selective capacity to utilize plant glucans.</title>
        <authorList>
            <consortium name="NISC Comparative Sequencing Program"/>
            <person name="Wegmann U."/>
            <person name="Louis P."/>
            <person name="Goesmann A."/>
            <person name="Henrissat B."/>
            <person name="Duncan S.H."/>
            <person name="Flint H.J."/>
        </authorList>
    </citation>
    <scope>NUCLEOTIDE SEQUENCE</scope>
    <source>
        <strain evidence="2">CGMCC 1.18437</strain>
    </source>
</reference>
<dbReference type="EMBL" id="JACHFK010000015">
    <property type="protein sequence ID" value="MBB5378746.1"/>
    <property type="molecule type" value="Genomic_DNA"/>
</dbReference>
<evidence type="ECO:0000313" key="5">
    <source>
        <dbReference type="Proteomes" id="UP000619376"/>
    </source>
</evidence>
<dbReference type="Proteomes" id="UP000539473">
    <property type="component" value="Unassembled WGS sequence"/>
</dbReference>